<organism evidence="1 2">
    <name type="scientific">Macrostomum lignano</name>
    <dbReference type="NCBI Taxonomy" id="282301"/>
    <lineage>
        <taxon>Eukaryota</taxon>
        <taxon>Metazoa</taxon>
        <taxon>Spiralia</taxon>
        <taxon>Lophotrochozoa</taxon>
        <taxon>Platyhelminthes</taxon>
        <taxon>Rhabditophora</taxon>
        <taxon>Macrostomorpha</taxon>
        <taxon>Macrostomida</taxon>
        <taxon>Macrostomidae</taxon>
        <taxon>Macrostomum</taxon>
    </lineage>
</organism>
<dbReference type="WBParaSite" id="snap_masked-unitig_26461-processed-gene-0.0-mRNA-1">
    <property type="protein sequence ID" value="snap_masked-unitig_26461-processed-gene-0.0-mRNA-1"/>
    <property type="gene ID" value="snap_masked-unitig_26461-processed-gene-0.0"/>
</dbReference>
<accession>A0A1I8JPD9</accession>
<protein>
    <submittedName>
        <fullName evidence="2">Alpha-1,6-mannosyl-glycoprotein 6-beta-N-acetylglucosaminyltransferase</fullName>
    </submittedName>
</protein>
<reference evidence="2" key="1">
    <citation type="submission" date="2016-11" db="UniProtKB">
        <authorList>
            <consortium name="WormBaseParasite"/>
        </authorList>
    </citation>
    <scope>IDENTIFICATION</scope>
</reference>
<dbReference type="InterPro" id="IPR029033">
    <property type="entry name" value="His_PPase_superfam"/>
</dbReference>
<dbReference type="SUPFAM" id="SSF53254">
    <property type="entry name" value="Phosphoglycerate mutase-like"/>
    <property type="match status" value="2"/>
</dbReference>
<dbReference type="AlphaFoldDB" id="A0A1I8JPD9"/>
<evidence type="ECO:0000313" key="2">
    <source>
        <dbReference type="WBParaSite" id="snap_masked-unitig_26461-processed-gene-0.0-mRNA-1"/>
    </source>
</evidence>
<name>A0A1I8JPD9_9PLAT</name>
<keyword evidence="1" id="KW-1185">Reference proteome</keyword>
<sequence>RWTPRPYPNRRRNSDKWLSRFRPPFLDLRPPHLECPDASVNLLNLHHTARWRPMAHLFGGIRSCGLAAQPMTRIVGVIVGALHRMYPIAAADSNLLVHRFGPDPRTRGRWARTPPASSAAAKLTVPVYSSPLPLRLLNPGSSPAPPRVHLLVKPQSPYRKRTSAPHAPFWSGVHPRQRHPARLPAGQIHPAERRIVDYLIGRLPPQNQICSTSAEAQCKQGRSLSSIGTHPLRDSACIRRRERKPGGTSFLRILTSSSCFDRYGSEQLLKEMGVRQHFESWANICVGGTQACCQGDFNAPGCTCAAQTHDRTIMSAQANLAGLFPEQCSAAADGAAQLPACYPVPIHTLYEATDQLLKMSLPLSSLHSALAANSNCAPMVRTRPAGRRFAWLAERARVGTGWRQGEPLGISELWKIADPIAVWRSLGLKLPRLGGS</sequence>
<evidence type="ECO:0000313" key="1">
    <source>
        <dbReference type="Proteomes" id="UP000095280"/>
    </source>
</evidence>
<proteinExistence type="predicted"/>
<dbReference type="Gene3D" id="3.40.50.1240">
    <property type="entry name" value="Phosphoglycerate mutase-like"/>
    <property type="match status" value="1"/>
</dbReference>
<dbReference type="Proteomes" id="UP000095280">
    <property type="component" value="Unplaced"/>
</dbReference>